<keyword evidence="2" id="KW-1185">Reference proteome</keyword>
<sequence length="35" mass="4063">MIICTDIGILSYAAHQYGEFRAEVVKTIFPVFRWS</sequence>
<protein>
    <submittedName>
        <fullName evidence="1">Uncharacterized protein</fullName>
    </submittedName>
</protein>
<dbReference type="EMBL" id="CABPRZ010000006">
    <property type="protein sequence ID" value="VVD97461.1"/>
    <property type="molecule type" value="Genomic_DNA"/>
</dbReference>
<evidence type="ECO:0000313" key="2">
    <source>
        <dbReference type="Proteomes" id="UP000414233"/>
    </source>
</evidence>
<reference evidence="1 2" key="1">
    <citation type="submission" date="2019-08" db="EMBL/GenBank/DDBJ databases">
        <authorList>
            <person name="Peeters C."/>
        </authorList>
    </citation>
    <scope>NUCLEOTIDE SEQUENCE [LARGE SCALE GENOMIC DNA]</scope>
    <source>
        <strain evidence="1 2">LMG 30175</strain>
    </source>
</reference>
<dbReference type="Proteomes" id="UP000414233">
    <property type="component" value="Unassembled WGS sequence"/>
</dbReference>
<gene>
    <name evidence="1" type="ORF">PTE30175_01878</name>
</gene>
<organism evidence="1 2">
    <name type="scientific">Pandoraea terrae</name>
    <dbReference type="NCBI Taxonomy" id="1537710"/>
    <lineage>
        <taxon>Bacteria</taxon>
        <taxon>Pseudomonadati</taxon>
        <taxon>Pseudomonadota</taxon>
        <taxon>Betaproteobacteria</taxon>
        <taxon>Burkholderiales</taxon>
        <taxon>Burkholderiaceae</taxon>
        <taxon>Pandoraea</taxon>
    </lineage>
</organism>
<name>A0A5E4UCD7_9BURK</name>
<accession>A0A5E4UCD7</accession>
<dbReference type="AlphaFoldDB" id="A0A5E4UCD7"/>
<proteinExistence type="predicted"/>
<evidence type="ECO:0000313" key="1">
    <source>
        <dbReference type="EMBL" id="VVD97461.1"/>
    </source>
</evidence>